<comment type="caution">
    <text evidence="2">The sequence shown here is derived from an EMBL/GenBank/DDBJ whole genome shotgun (WGS) entry which is preliminary data.</text>
</comment>
<keyword evidence="1" id="KW-0812">Transmembrane</keyword>
<sequence>MARGPARRTARCLVVLVLVLYGAYLVAANLFINSPLAAPLLNRKPERFTMDWSWGLSAWPGQVVLWDLHLRGQARHIVWSVEAGRASGYIAALPFARRTLRVPLARASDLRVAIERVPDELPPAEARDNGFVLEFPVIRFDTPLQATIEGVAIRGHAQGQAGWRQQLRGGPMQVFASSVHMTQTQIARKDQAWLHAVDFTLDARVDEHRRRDSPGLGLLQHLVAQLRLQGVTNTLAIDYRDPVPAWSFSPGAGTVVADLTLDHGILARGGSLALLLPVHARLQDGSENSGDADLRFSVDDGLRLQAAVPPIDVLRSDAKLDLRLPTRDLPLPPWDAQLRRIDGSATLHSRFDSLGWITPMLERLKGLELDGSGEVHAVVQIVDGTLAQGTSVTVDRADMHLVAFEHRVSGLAHAQADVVADERLGQRVRAKVTFDRFDIAAADAPTSALGAGGNLVVDLDAGGALDTLRDNIAVRMQFDDARLPDLRLFNRYLPAHGVELLAGTGTLAATMHMDAQKNTSGGRIRLDTQRSGLRVGDLAFTSDVAVDARLADAALGDMRFEAGGSTVSLRNARIDSPKGERDSAWWATLKLREGDISLSRPLLVRARGEATMRDIGFVLSLFSAKKDFPKWIARLLDAGEATVEGQLHLVEKEVVVDRVVASNDRFDVQARLRLGEGKPTGDLYARWGVLGLGIELKAGERDMRVVGAKKWFEAQPNYLPE</sequence>
<evidence type="ECO:0000256" key="1">
    <source>
        <dbReference type="SAM" id="Phobius"/>
    </source>
</evidence>
<evidence type="ECO:0000313" key="3">
    <source>
        <dbReference type="Proteomes" id="UP000521199"/>
    </source>
</evidence>
<protein>
    <recommendedName>
        <fullName evidence="4">DUF3971 domain-containing protein</fullName>
    </recommendedName>
</protein>
<proteinExistence type="predicted"/>
<reference evidence="2 3" key="1">
    <citation type="submission" date="2020-08" db="EMBL/GenBank/DDBJ databases">
        <title>Genomic Encyclopedia of Type Strains, Phase IV (KMG-IV): sequencing the most valuable type-strain genomes for metagenomic binning, comparative biology and taxonomic classification.</title>
        <authorList>
            <person name="Goeker M."/>
        </authorList>
    </citation>
    <scope>NUCLEOTIDE SEQUENCE [LARGE SCALE GENOMIC DNA]</scope>
    <source>
        <strain evidence="2 3">DSM 24163</strain>
    </source>
</reference>
<feature type="transmembrane region" description="Helical" evidence="1">
    <location>
        <begin position="12"/>
        <end position="32"/>
    </location>
</feature>
<dbReference type="EMBL" id="JACHHP010000003">
    <property type="protein sequence ID" value="MBB5208502.1"/>
    <property type="molecule type" value="Genomic_DNA"/>
</dbReference>
<keyword evidence="1" id="KW-1133">Transmembrane helix</keyword>
<keyword evidence="3" id="KW-1185">Reference proteome</keyword>
<keyword evidence="1" id="KW-0472">Membrane</keyword>
<accession>A0A7W8D837</accession>
<dbReference type="RefSeq" id="WP_183961027.1">
    <property type="nucleotide sequence ID" value="NZ_JACHHP010000003.1"/>
</dbReference>
<evidence type="ECO:0008006" key="4">
    <source>
        <dbReference type="Google" id="ProtNLM"/>
    </source>
</evidence>
<dbReference type="Proteomes" id="UP000521199">
    <property type="component" value="Unassembled WGS sequence"/>
</dbReference>
<dbReference type="AlphaFoldDB" id="A0A7W8D837"/>
<organism evidence="2 3">
    <name type="scientific">Chiayiivirga flava</name>
    <dbReference type="NCBI Taxonomy" id="659595"/>
    <lineage>
        <taxon>Bacteria</taxon>
        <taxon>Pseudomonadati</taxon>
        <taxon>Pseudomonadota</taxon>
        <taxon>Gammaproteobacteria</taxon>
        <taxon>Lysobacterales</taxon>
        <taxon>Lysobacteraceae</taxon>
        <taxon>Chiayiivirga</taxon>
    </lineage>
</organism>
<name>A0A7W8D837_9GAMM</name>
<evidence type="ECO:0000313" key="2">
    <source>
        <dbReference type="EMBL" id="MBB5208502.1"/>
    </source>
</evidence>
<gene>
    <name evidence="2" type="ORF">HNQ52_002044</name>
</gene>